<dbReference type="KEGG" id="cput:CONPUDRAFT_162985"/>
<sequence>MANNLSPGFLLPPIRFAFQRRPAQASPIAILLEKTLTLRPSITSTVSPDALARVGLPRVHQSLFVLPSSTSSTHQTMDSFTTIPSTPAVEDSTIGASVPVDEEASGNNGGFCYCVIA</sequence>
<proteinExistence type="predicted"/>
<keyword evidence="2" id="KW-1185">Reference proteome</keyword>
<dbReference type="GeneID" id="19204821"/>
<gene>
    <name evidence="1" type="ORF">CONPUDRAFT_162985</name>
</gene>
<accession>A0A5M3MX31</accession>
<evidence type="ECO:0000313" key="1">
    <source>
        <dbReference type="EMBL" id="EIW83630.1"/>
    </source>
</evidence>
<dbReference type="Proteomes" id="UP000053558">
    <property type="component" value="Unassembled WGS sequence"/>
</dbReference>
<dbReference type="EMBL" id="JH711575">
    <property type="protein sequence ID" value="EIW83630.1"/>
    <property type="molecule type" value="Genomic_DNA"/>
</dbReference>
<protein>
    <submittedName>
        <fullName evidence="1">Uncharacterized protein</fullName>
    </submittedName>
</protein>
<comment type="caution">
    <text evidence="1">The sequence shown here is derived from an EMBL/GenBank/DDBJ whole genome shotgun (WGS) entry which is preliminary data.</text>
</comment>
<organism evidence="1 2">
    <name type="scientific">Coniophora puteana (strain RWD-64-598)</name>
    <name type="common">Brown rot fungus</name>
    <dbReference type="NCBI Taxonomy" id="741705"/>
    <lineage>
        <taxon>Eukaryota</taxon>
        <taxon>Fungi</taxon>
        <taxon>Dikarya</taxon>
        <taxon>Basidiomycota</taxon>
        <taxon>Agaricomycotina</taxon>
        <taxon>Agaricomycetes</taxon>
        <taxon>Agaricomycetidae</taxon>
        <taxon>Boletales</taxon>
        <taxon>Coniophorineae</taxon>
        <taxon>Coniophoraceae</taxon>
        <taxon>Coniophora</taxon>
    </lineage>
</organism>
<reference evidence="2" key="1">
    <citation type="journal article" date="2012" name="Science">
        <title>The Paleozoic origin of enzymatic lignin decomposition reconstructed from 31 fungal genomes.</title>
        <authorList>
            <person name="Floudas D."/>
            <person name="Binder M."/>
            <person name="Riley R."/>
            <person name="Barry K."/>
            <person name="Blanchette R.A."/>
            <person name="Henrissat B."/>
            <person name="Martinez A.T."/>
            <person name="Otillar R."/>
            <person name="Spatafora J.W."/>
            <person name="Yadav J.S."/>
            <person name="Aerts A."/>
            <person name="Benoit I."/>
            <person name="Boyd A."/>
            <person name="Carlson A."/>
            <person name="Copeland A."/>
            <person name="Coutinho P.M."/>
            <person name="de Vries R.P."/>
            <person name="Ferreira P."/>
            <person name="Findley K."/>
            <person name="Foster B."/>
            <person name="Gaskell J."/>
            <person name="Glotzer D."/>
            <person name="Gorecki P."/>
            <person name="Heitman J."/>
            <person name="Hesse C."/>
            <person name="Hori C."/>
            <person name="Igarashi K."/>
            <person name="Jurgens J.A."/>
            <person name="Kallen N."/>
            <person name="Kersten P."/>
            <person name="Kohler A."/>
            <person name="Kuees U."/>
            <person name="Kumar T.K.A."/>
            <person name="Kuo A."/>
            <person name="LaButti K."/>
            <person name="Larrondo L.F."/>
            <person name="Lindquist E."/>
            <person name="Ling A."/>
            <person name="Lombard V."/>
            <person name="Lucas S."/>
            <person name="Lundell T."/>
            <person name="Martin R."/>
            <person name="McLaughlin D.J."/>
            <person name="Morgenstern I."/>
            <person name="Morin E."/>
            <person name="Murat C."/>
            <person name="Nagy L.G."/>
            <person name="Nolan M."/>
            <person name="Ohm R.A."/>
            <person name="Patyshakuliyeva A."/>
            <person name="Rokas A."/>
            <person name="Ruiz-Duenas F.J."/>
            <person name="Sabat G."/>
            <person name="Salamov A."/>
            <person name="Samejima M."/>
            <person name="Schmutz J."/>
            <person name="Slot J.C."/>
            <person name="St John F."/>
            <person name="Stenlid J."/>
            <person name="Sun H."/>
            <person name="Sun S."/>
            <person name="Syed K."/>
            <person name="Tsang A."/>
            <person name="Wiebenga A."/>
            <person name="Young D."/>
            <person name="Pisabarro A."/>
            <person name="Eastwood D.C."/>
            <person name="Martin F."/>
            <person name="Cullen D."/>
            <person name="Grigoriev I.V."/>
            <person name="Hibbett D.S."/>
        </authorList>
    </citation>
    <scope>NUCLEOTIDE SEQUENCE [LARGE SCALE GENOMIC DNA]</scope>
    <source>
        <strain evidence="2">RWD-64-598 SS2</strain>
    </source>
</reference>
<evidence type="ECO:0000313" key="2">
    <source>
        <dbReference type="Proteomes" id="UP000053558"/>
    </source>
</evidence>
<name>A0A5M3MX31_CONPW</name>
<dbReference type="RefSeq" id="XP_007765583.1">
    <property type="nucleotide sequence ID" value="XM_007767393.1"/>
</dbReference>
<dbReference type="AlphaFoldDB" id="A0A5M3MX31"/>